<dbReference type="AlphaFoldDB" id="A0A430LC62"/>
<feature type="region of interest" description="Disordered" evidence="1">
    <location>
        <begin position="48"/>
        <end position="80"/>
    </location>
</feature>
<evidence type="ECO:0000256" key="1">
    <source>
        <dbReference type="SAM" id="MobiDB-lite"/>
    </source>
</evidence>
<accession>A0A430LC62</accession>
<protein>
    <submittedName>
        <fullName evidence="2">Uncharacterized protein</fullName>
    </submittedName>
</protein>
<reference evidence="2 3" key="1">
    <citation type="submission" date="2017-06" db="EMBL/GenBank/DDBJ databases">
        <title>Comparative genomic analysis of Ambrosia Fusariam Clade fungi.</title>
        <authorList>
            <person name="Stajich J.E."/>
            <person name="Carrillo J."/>
            <person name="Kijimoto T."/>
            <person name="Eskalen A."/>
            <person name="O'Donnell K."/>
            <person name="Kasson M."/>
        </authorList>
    </citation>
    <scope>NUCLEOTIDE SEQUENCE [LARGE SCALE GENOMIC DNA]</scope>
    <source>
        <strain evidence="2 3">UCR1854</strain>
    </source>
</reference>
<dbReference type="EMBL" id="MIKF01000270">
    <property type="protein sequence ID" value="RTE73274.1"/>
    <property type="molecule type" value="Genomic_DNA"/>
</dbReference>
<comment type="caution">
    <text evidence="2">The sequence shown here is derived from an EMBL/GenBank/DDBJ whole genome shotgun (WGS) entry which is preliminary data.</text>
</comment>
<gene>
    <name evidence="2" type="ORF">BHE90_012302</name>
</gene>
<name>A0A430LC62_9HYPO</name>
<organism evidence="2 3">
    <name type="scientific">Fusarium euwallaceae</name>
    <dbReference type="NCBI Taxonomy" id="1147111"/>
    <lineage>
        <taxon>Eukaryota</taxon>
        <taxon>Fungi</taxon>
        <taxon>Dikarya</taxon>
        <taxon>Ascomycota</taxon>
        <taxon>Pezizomycotina</taxon>
        <taxon>Sordariomycetes</taxon>
        <taxon>Hypocreomycetidae</taxon>
        <taxon>Hypocreales</taxon>
        <taxon>Nectriaceae</taxon>
        <taxon>Fusarium</taxon>
        <taxon>Fusarium solani species complex</taxon>
    </lineage>
</organism>
<dbReference type="Proteomes" id="UP000287124">
    <property type="component" value="Unassembled WGS sequence"/>
</dbReference>
<sequence>MGNLRSMPFGNYQTEKKKYPITLLIISKQPRQHLTQFFSRVSWQSCQPTLNSGDGSERTESGTELVCPPDHWSSSQYTPS</sequence>
<keyword evidence="3" id="KW-1185">Reference proteome</keyword>
<evidence type="ECO:0000313" key="3">
    <source>
        <dbReference type="Proteomes" id="UP000287124"/>
    </source>
</evidence>
<evidence type="ECO:0000313" key="2">
    <source>
        <dbReference type="EMBL" id="RTE73274.1"/>
    </source>
</evidence>
<proteinExistence type="predicted"/>